<dbReference type="EMBL" id="JAVHJO010000002">
    <property type="protein sequence ID" value="KAK6542427.1"/>
    <property type="molecule type" value="Genomic_DNA"/>
</dbReference>
<feature type="chain" id="PRO_5043586682" evidence="2">
    <location>
        <begin position="19"/>
        <end position="133"/>
    </location>
</feature>
<keyword evidence="4" id="KW-1185">Reference proteome</keyword>
<dbReference type="Proteomes" id="UP001365542">
    <property type="component" value="Unassembled WGS sequence"/>
</dbReference>
<organism evidence="3 4">
    <name type="scientific">Orbilia ellipsospora</name>
    <dbReference type="NCBI Taxonomy" id="2528407"/>
    <lineage>
        <taxon>Eukaryota</taxon>
        <taxon>Fungi</taxon>
        <taxon>Dikarya</taxon>
        <taxon>Ascomycota</taxon>
        <taxon>Pezizomycotina</taxon>
        <taxon>Orbiliomycetes</taxon>
        <taxon>Orbiliales</taxon>
        <taxon>Orbiliaceae</taxon>
        <taxon>Orbilia</taxon>
    </lineage>
</organism>
<evidence type="ECO:0000256" key="2">
    <source>
        <dbReference type="SAM" id="SignalP"/>
    </source>
</evidence>
<proteinExistence type="predicted"/>
<gene>
    <name evidence="3" type="ORF">TWF694_006382</name>
</gene>
<sequence length="133" mass="13850">MQLTQFLTVLAFAGAVVAAPNPSHTGSHTHTGTKTWTGTHSHHTGSHTGTRTWHHSGSMTTHTLTGKLPTVPPSGTIAPNPALQSQIVKPKKMVAIPGWTPGKSMFKGKDGKKTGHVVKPPPALSSIAANKAT</sequence>
<keyword evidence="2" id="KW-0732">Signal</keyword>
<feature type="compositionally biased region" description="Low complexity" evidence="1">
    <location>
        <begin position="46"/>
        <end position="58"/>
    </location>
</feature>
<feature type="compositionally biased region" description="Low complexity" evidence="1">
    <location>
        <begin position="23"/>
        <end position="39"/>
    </location>
</feature>
<feature type="region of interest" description="Disordered" evidence="1">
    <location>
        <begin position="99"/>
        <end position="133"/>
    </location>
</feature>
<reference evidence="3 4" key="1">
    <citation type="submission" date="2019-10" db="EMBL/GenBank/DDBJ databases">
        <authorList>
            <person name="Palmer J.M."/>
        </authorList>
    </citation>
    <scope>NUCLEOTIDE SEQUENCE [LARGE SCALE GENOMIC DNA]</scope>
    <source>
        <strain evidence="3 4">TWF694</strain>
    </source>
</reference>
<feature type="region of interest" description="Disordered" evidence="1">
    <location>
        <begin position="19"/>
        <end position="81"/>
    </location>
</feature>
<name>A0AAV9XLF4_9PEZI</name>
<evidence type="ECO:0000313" key="3">
    <source>
        <dbReference type="EMBL" id="KAK6542427.1"/>
    </source>
</evidence>
<protein>
    <submittedName>
        <fullName evidence="3">Uncharacterized protein</fullName>
    </submittedName>
</protein>
<accession>A0AAV9XLF4</accession>
<evidence type="ECO:0000256" key="1">
    <source>
        <dbReference type="SAM" id="MobiDB-lite"/>
    </source>
</evidence>
<evidence type="ECO:0000313" key="4">
    <source>
        <dbReference type="Proteomes" id="UP001365542"/>
    </source>
</evidence>
<feature type="signal peptide" evidence="2">
    <location>
        <begin position="1"/>
        <end position="18"/>
    </location>
</feature>
<dbReference type="AlphaFoldDB" id="A0AAV9XLF4"/>
<comment type="caution">
    <text evidence="3">The sequence shown here is derived from an EMBL/GenBank/DDBJ whole genome shotgun (WGS) entry which is preliminary data.</text>
</comment>